<feature type="compositionally biased region" description="Basic and acidic residues" evidence="1">
    <location>
        <begin position="97"/>
        <end position="111"/>
    </location>
</feature>
<feature type="compositionally biased region" description="Polar residues" evidence="1">
    <location>
        <begin position="78"/>
        <end position="91"/>
    </location>
</feature>
<name>A0A1I8B885_MELHA</name>
<sequence length="286" mass="32866">MSKYSKYFNIGESSKCLNCDYIYNPKRTAEKSNPRTALRYHLKSRHPALFKELCEYEGEQNKACTSKNDGLKQSSLKRICEPSTSSTQSKIPISKQPRIDTTDWSSDGEKTKPIDAATTWVQNRNSAISAFIPLFKILERKMNASKDADFQAVRTKIANSLSERIKGFKLSFINMQDIFRMGKQQKFSISNNSRPAERDSELEFVQSQHEERNPFSEFLEQQNLFDAPPPLAQKSVDVKAKAAGCERLFSSANFVLDERRMSLSGDNLEQQLYLHHNLLIYDFIYD</sequence>
<evidence type="ECO:0000313" key="2">
    <source>
        <dbReference type="Proteomes" id="UP000095281"/>
    </source>
</evidence>
<organism evidence="2 3">
    <name type="scientific">Meloidogyne hapla</name>
    <name type="common">Root-knot nematode worm</name>
    <dbReference type="NCBI Taxonomy" id="6305"/>
    <lineage>
        <taxon>Eukaryota</taxon>
        <taxon>Metazoa</taxon>
        <taxon>Ecdysozoa</taxon>
        <taxon>Nematoda</taxon>
        <taxon>Chromadorea</taxon>
        <taxon>Rhabditida</taxon>
        <taxon>Tylenchina</taxon>
        <taxon>Tylenchomorpha</taxon>
        <taxon>Tylenchoidea</taxon>
        <taxon>Meloidogynidae</taxon>
        <taxon>Meloidogyninae</taxon>
        <taxon>Meloidogyne</taxon>
    </lineage>
</organism>
<accession>A0A1I8B885</accession>
<dbReference type="WBParaSite" id="MhA1_Contig1588.frz3.gene9">
    <property type="protein sequence ID" value="MhA1_Contig1588.frz3.gene9"/>
    <property type="gene ID" value="MhA1_Contig1588.frz3.gene9"/>
</dbReference>
<reference evidence="3" key="1">
    <citation type="submission" date="2016-11" db="UniProtKB">
        <authorList>
            <consortium name="WormBaseParasite"/>
        </authorList>
    </citation>
    <scope>IDENTIFICATION</scope>
</reference>
<protein>
    <submittedName>
        <fullName evidence="3">BED-type domain-containing protein</fullName>
    </submittedName>
</protein>
<evidence type="ECO:0000256" key="1">
    <source>
        <dbReference type="SAM" id="MobiDB-lite"/>
    </source>
</evidence>
<dbReference type="Proteomes" id="UP000095281">
    <property type="component" value="Unplaced"/>
</dbReference>
<evidence type="ECO:0000313" key="3">
    <source>
        <dbReference type="WBParaSite" id="MhA1_Contig1588.frz3.gene9"/>
    </source>
</evidence>
<proteinExistence type="predicted"/>
<keyword evidence="2" id="KW-1185">Reference proteome</keyword>
<dbReference type="AlphaFoldDB" id="A0A1I8B885"/>
<feature type="region of interest" description="Disordered" evidence="1">
    <location>
        <begin position="78"/>
        <end position="111"/>
    </location>
</feature>